<dbReference type="Proteomes" id="UP000263833">
    <property type="component" value="Unassembled WGS sequence"/>
</dbReference>
<evidence type="ECO:0000259" key="2">
    <source>
        <dbReference type="Pfam" id="PF13439"/>
    </source>
</evidence>
<evidence type="ECO:0000313" key="4">
    <source>
        <dbReference type="Proteomes" id="UP000263833"/>
    </source>
</evidence>
<dbReference type="PANTHER" id="PTHR45947:SF15">
    <property type="entry name" value="TEICHURONIC ACID BIOSYNTHESIS GLYCOSYLTRANSFERASE TUAC-RELATED"/>
    <property type="match status" value="1"/>
</dbReference>
<reference evidence="4" key="1">
    <citation type="submission" date="2018-08" db="EMBL/GenBank/DDBJ databases">
        <authorList>
            <person name="Kim S.-J."/>
            <person name="Jung G.-Y."/>
        </authorList>
    </citation>
    <scope>NUCLEOTIDE SEQUENCE [LARGE SCALE GENOMIC DNA]</scope>
    <source>
        <strain evidence="4">GY_G</strain>
    </source>
</reference>
<keyword evidence="3" id="KW-0808">Transferase</keyword>
<keyword evidence="4" id="KW-1185">Reference proteome</keyword>
<dbReference type="Pfam" id="PF13439">
    <property type="entry name" value="Glyco_transf_4"/>
    <property type="match status" value="1"/>
</dbReference>
<dbReference type="InterPro" id="IPR028098">
    <property type="entry name" value="Glyco_trans_4-like_N"/>
</dbReference>
<dbReference type="PANTHER" id="PTHR45947">
    <property type="entry name" value="SULFOQUINOVOSYL TRANSFERASE SQD2"/>
    <property type="match status" value="1"/>
</dbReference>
<dbReference type="SUPFAM" id="SSF53756">
    <property type="entry name" value="UDP-Glycosyltransferase/glycogen phosphorylase"/>
    <property type="match status" value="1"/>
</dbReference>
<dbReference type="OrthoDB" id="258796at2"/>
<dbReference type="GO" id="GO:0016757">
    <property type="term" value="F:glycosyltransferase activity"/>
    <property type="evidence" value="ECO:0007669"/>
    <property type="project" value="InterPro"/>
</dbReference>
<name>A0A371BIJ4_9SPHN</name>
<evidence type="ECO:0000259" key="1">
    <source>
        <dbReference type="Pfam" id="PF00534"/>
    </source>
</evidence>
<organism evidence="3 4">
    <name type="scientific">Sphingorhabdus pulchriflava</name>
    <dbReference type="NCBI Taxonomy" id="2292257"/>
    <lineage>
        <taxon>Bacteria</taxon>
        <taxon>Pseudomonadati</taxon>
        <taxon>Pseudomonadota</taxon>
        <taxon>Alphaproteobacteria</taxon>
        <taxon>Sphingomonadales</taxon>
        <taxon>Sphingomonadaceae</taxon>
        <taxon>Sphingorhabdus</taxon>
    </lineage>
</organism>
<dbReference type="Gene3D" id="3.40.50.2000">
    <property type="entry name" value="Glycogen Phosphorylase B"/>
    <property type="match status" value="2"/>
</dbReference>
<dbReference type="AlphaFoldDB" id="A0A371BIJ4"/>
<proteinExistence type="predicted"/>
<feature type="domain" description="Glycosyl transferase family 1" evidence="1">
    <location>
        <begin position="222"/>
        <end position="365"/>
    </location>
</feature>
<dbReference type="InterPro" id="IPR001296">
    <property type="entry name" value="Glyco_trans_1"/>
</dbReference>
<feature type="domain" description="Glycosyltransferase subfamily 4-like N-terminal" evidence="2">
    <location>
        <begin position="76"/>
        <end position="199"/>
    </location>
</feature>
<accession>A0A371BIJ4</accession>
<gene>
    <name evidence="3" type="ORF">DXH95_08495</name>
</gene>
<dbReference type="RefSeq" id="WP_115548920.1">
    <property type="nucleotide sequence ID" value="NZ_QRGP01000001.1"/>
</dbReference>
<dbReference type="InterPro" id="IPR050194">
    <property type="entry name" value="Glycosyltransferase_grp1"/>
</dbReference>
<protein>
    <submittedName>
        <fullName evidence="3">Glycosyltransferase family 4 protein</fullName>
    </submittedName>
</protein>
<comment type="caution">
    <text evidence="3">The sequence shown here is derived from an EMBL/GenBank/DDBJ whole genome shotgun (WGS) entry which is preliminary data.</text>
</comment>
<evidence type="ECO:0000313" key="3">
    <source>
        <dbReference type="EMBL" id="RDV07375.1"/>
    </source>
</evidence>
<sequence>MRILSLSTLYPSAAAPNFGRFVELSLDAADATGEVEIIRISPKGLPPWPLSKLLSAYRRRSALQQEDACNGKAVLRPHFTLFPRMAPARNAAAIAKAVLPLARRLHAQQPFDLVDAQFFWPDGPAAMRIAEALGLPFSIKARGADIHYWTTVAGCREQIVEAARKSTGLLAVSDAIKDDIVALGVDATKIRVHRTGIDRSLFNIPTEPHNMLRERLQVPIYEALLVCVGALIPRKGQAFAIKAMAKLPDARLALIGEGEDRQMLGKLAHELGVAERVHFLGSLPHSEIAHYLQAADVAVLPSSSEGLANAWIEALACGTQLVITDTGGAREVLHSDTAGRIVERDAEAIAAAVHELLASPPHRETVAATVADYSWEANGAALVAHWRHLLVRKA</sequence>
<dbReference type="EMBL" id="QRGP01000001">
    <property type="protein sequence ID" value="RDV07375.1"/>
    <property type="molecule type" value="Genomic_DNA"/>
</dbReference>
<dbReference type="Pfam" id="PF00534">
    <property type="entry name" value="Glycos_transf_1"/>
    <property type="match status" value="1"/>
</dbReference>